<organism evidence="1 2">
    <name type="scientific">Litorilituus lipolyticus</name>
    <dbReference type="NCBI Taxonomy" id="2491017"/>
    <lineage>
        <taxon>Bacteria</taxon>
        <taxon>Pseudomonadati</taxon>
        <taxon>Pseudomonadota</taxon>
        <taxon>Gammaproteobacteria</taxon>
        <taxon>Alteromonadales</taxon>
        <taxon>Colwelliaceae</taxon>
        <taxon>Litorilituus</taxon>
    </lineage>
</organism>
<dbReference type="EMBL" id="SAWY01000036">
    <property type="protein sequence ID" value="TPH13205.1"/>
    <property type="molecule type" value="Genomic_DNA"/>
</dbReference>
<reference evidence="1 2" key="1">
    <citation type="submission" date="2019-01" db="EMBL/GenBank/DDBJ databases">
        <title>Litorilituus lipolytica sp. nov., isolated from intertidal sand of the Yellow Sea in China.</title>
        <authorList>
            <person name="Liu A."/>
        </authorList>
    </citation>
    <scope>NUCLEOTIDE SEQUENCE [LARGE SCALE GENOMIC DNA]</scope>
    <source>
        <strain evidence="1 2">RZ04</strain>
    </source>
</reference>
<keyword evidence="2" id="KW-1185">Reference proteome</keyword>
<accession>A0A502KSS7</accession>
<sequence length="77" mass="8997">MNQAFLFNDDLSFNKEEDAWSITAQHCGQLVTIFYHSFELKQLTTIDTCTKYDLEEVAELWLEKNDIEGNIIHINIS</sequence>
<name>A0A502KSS7_9GAMM</name>
<dbReference type="OrthoDB" id="6465020at2"/>
<dbReference type="AlphaFoldDB" id="A0A502KSS7"/>
<gene>
    <name evidence="1" type="ORF">EPA86_13505</name>
</gene>
<evidence type="ECO:0000313" key="1">
    <source>
        <dbReference type="EMBL" id="TPH13205.1"/>
    </source>
</evidence>
<dbReference type="Proteomes" id="UP000315303">
    <property type="component" value="Unassembled WGS sequence"/>
</dbReference>
<comment type="caution">
    <text evidence="1">The sequence shown here is derived from an EMBL/GenBank/DDBJ whole genome shotgun (WGS) entry which is preliminary data.</text>
</comment>
<dbReference type="InterPro" id="IPR036692">
    <property type="entry name" value="Shew3726-like_sf"/>
</dbReference>
<dbReference type="RefSeq" id="WP_140604468.1">
    <property type="nucleotide sequence ID" value="NZ_SAWY01000036.1"/>
</dbReference>
<evidence type="ECO:0000313" key="2">
    <source>
        <dbReference type="Proteomes" id="UP000315303"/>
    </source>
</evidence>
<protein>
    <submittedName>
        <fullName evidence="1">Uncharacterized protein</fullName>
    </submittedName>
</protein>
<proteinExistence type="predicted"/>
<dbReference type="Gene3D" id="3.30.160.140">
    <property type="entry name" value="Shew3726-like"/>
    <property type="match status" value="1"/>
</dbReference>